<keyword evidence="3" id="KW-0804">Transcription</keyword>
<evidence type="ECO:0000313" key="6">
    <source>
        <dbReference type="EMBL" id="PWW83132.1"/>
    </source>
</evidence>
<dbReference type="PROSITE" id="PS50977">
    <property type="entry name" value="HTH_TETR_2"/>
    <property type="match status" value="1"/>
</dbReference>
<dbReference type="GO" id="GO:0003700">
    <property type="term" value="F:DNA-binding transcription factor activity"/>
    <property type="evidence" value="ECO:0007669"/>
    <property type="project" value="TreeGrafter"/>
</dbReference>
<feature type="DNA-binding region" description="H-T-H motif" evidence="4">
    <location>
        <begin position="82"/>
        <end position="101"/>
    </location>
</feature>
<gene>
    <name evidence="6" type="ORF">CR164_00815</name>
</gene>
<dbReference type="Pfam" id="PF00440">
    <property type="entry name" value="TetR_N"/>
    <property type="match status" value="1"/>
</dbReference>
<keyword evidence="1" id="KW-0805">Transcription regulation</keyword>
<name>A0A317T8W8_9CHLB</name>
<dbReference type="InterPro" id="IPR001647">
    <property type="entry name" value="HTH_TetR"/>
</dbReference>
<dbReference type="InterPro" id="IPR009057">
    <property type="entry name" value="Homeodomain-like_sf"/>
</dbReference>
<proteinExistence type="predicted"/>
<dbReference type="PRINTS" id="PR00455">
    <property type="entry name" value="HTHTETR"/>
</dbReference>
<dbReference type="InterPro" id="IPR050109">
    <property type="entry name" value="HTH-type_TetR-like_transc_reg"/>
</dbReference>
<dbReference type="PANTHER" id="PTHR30055:SF234">
    <property type="entry name" value="HTH-TYPE TRANSCRIPTIONAL REGULATOR BETI"/>
    <property type="match status" value="1"/>
</dbReference>
<keyword evidence="7" id="KW-1185">Reference proteome</keyword>
<comment type="caution">
    <text evidence="6">The sequence shown here is derived from an EMBL/GenBank/DDBJ whole genome shotgun (WGS) entry which is preliminary data.</text>
</comment>
<dbReference type="EMBL" id="PDNZ01000001">
    <property type="protein sequence ID" value="PWW83132.1"/>
    <property type="molecule type" value="Genomic_DNA"/>
</dbReference>
<evidence type="ECO:0000256" key="2">
    <source>
        <dbReference type="ARBA" id="ARBA00023125"/>
    </source>
</evidence>
<sequence length="153" mass="18092">MPLCFCTSGFFLARLIIFSLFFGEKCHFVYFFSNKCLKRLFVFVYRAQRKILAMSRSSEKAREELVEAALRLFAERGYYGVTVRDVLEEADTHLSVLNYYFRSKDALYREALLRACEKASFSQKDREALLQLEPHRALYIVNLQLKIQDDRFL</sequence>
<organism evidence="6 7">
    <name type="scientific">Prosthecochloris marina</name>
    <dbReference type="NCBI Taxonomy" id="2017681"/>
    <lineage>
        <taxon>Bacteria</taxon>
        <taxon>Pseudomonadati</taxon>
        <taxon>Chlorobiota</taxon>
        <taxon>Chlorobiia</taxon>
        <taxon>Chlorobiales</taxon>
        <taxon>Chlorobiaceae</taxon>
        <taxon>Prosthecochloris</taxon>
    </lineage>
</organism>
<dbReference type="Gene3D" id="1.10.357.10">
    <property type="entry name" value="Tetracycline Repressor, domain 2"/>
    <property type="match status" value="1"/>
</dbReference>
<accession>A0A317T8W8</accession>
<evidence type="ECO:0000313" key="7">
    <source>
        <dbReference type="Proteomes" id="UP000246278"/>
    </source>
</evidence>
<dbReference type="PANTHER" id="PTHR30055">
    <property type="entry name" value="HTH-TYPE TRANSCRIPTIONAL REGULATOR RUTR"/>
    <property type="match status" value="1"/>
</dbReference>
<reference evidence="7" key="1">
    <citation type="submission" date="2017-10" db="EMBL/GenBank/DDBJ databases">
        <authorList>
            <person name="Gaisin V.A."/>
            <person name="Rysina M.S."/>
            <person name="Grouzdev D.S."/>
        </authorList>
    </citation>
    <scope>NUCLEOTIDE SEQUENCE [LARGE SCALE GENOMIC DNA]</scope>
    <source>
        <strain evidence="7">V1</strain>
    </source>
</reference>
<protein>
    <recommendedName>
        <fullName evidence="5">HTH tetR-type domain-containing protein</fullName>
    </recommendedName>
</protein>
<evidence type="ECO:0000256" key="4">
    <source>
        <dbReference type="PROSITE-ProRule" id="PRU00335"/>
    </source>
</evidence>
<dbReference type="GO" id="GO:0000976">
    <property type="term" value="F:transcription cis-regulatory region binding"/>
    <property type="evidence" value="ECO:0007669"/>
    <property type="project" value="TreeGrafter"/>
</dbReference>
<feature type="domain" description="HTH tetR-type" evidence="5">
    <location>
        <begin position="59"/>
        <end position="119"/>
    </location>
</feature>
<evidence type="ECO:0000256" key="3">
    <source>
        <dbReference type="ARBA" id="ARBA00023163"/>
    </source>
</evidence>
<keyword evidence="2 4" id="KW-0238">DNA-binding</keyword>
<dbReference type="AlphaFoldDB" id="A0A317T8W8"/>
<evidence type="ECO:0000256" key="1">
    <source>
        <dbReference type="ARBA" id="ARBA00023015"/>
    </source>
</evidence>
<dbReference type="SUPFAM" id="SSF46689">
    <property type="entry name" value="Homeodomain-like"/>
    <property type="match status" value="1"/>
</dbReference>
<evidence type="ECO:0000259" key="5">
    <source>
        <dbReference type="PROSITE" id="PS50977"/>
    </source>
</evidence>
<dbReference type="Proteomes" id="UP000246278">
    <property type="component" value="Unassembled WGS sequence"/>
</dbReference>
<dbReference type="OrthoDB" id="9789566at2"/>